<feature type="compositionally biased region" description="Low complexity" evidence="1">
    <location>
        <begin position="136"/>
        <end position="152"/>
    </location>
</feature>
<feature type="compositionally biased region" description="Polar residues" evidence="1">
    <location>
        <begin position="111"/>
        <end position="135"/>
    </location>
</feature>
<feature type="compositionally biased region" description="Polar residues" evidence="1">
    <location>
        <begin position="230"/>
        <end position="254"/>
    </location>
</feature>
<organism evidence="2 3">
    <name type="scientific">Lymnaea stagnalis</name>
    <name type="common">Great pond snail</name>
    <name type="synonym">Helix stagnalis</name>
    <dbReference type="NCBI Taxonomy" id="6523"/>
    <lineage>
        <taxon>Eukaryota</taxon>
        <taxon>Metazoa</taxon>
        <taxon>Spiralia</taxon>
        <taxon>Lophotrochozoa</taxon>
        <taxon>Mollusca</taxon>
        <taxon>Gastropoda</taxon>
        <taxon>Heterobranchia</taxon>
        <taxon>Euthyneura</taxon>
        <taxon>Panpulmonata</taxon>
        <taxon>Hygrophila</taxon>
        <taxon>Lymnaeoidea</taxon>
        <taxon>Lymnaeidae</taxon>
        <taxon>Lymnaea</taxon>
    </lineage>
</organism>
<accession>A0AAV2HUZ6</accession>
<sequence length="274" mass="31039">MGRNQSEQIDESSVFYDGEDSRQNTWSWKGRQTNIDEAHSLRGNTSVCGPMLSQSMQILNNKILAAQTNPTSGRKSSENDDKSKEDENLQNDEDIQQSDMTKLRLSRAFSDPTTANSIFRPSPHTSASMSQLTVLQQQQQQHHQQQQQQQQQANRQKSEDTVYKLSEELEKTYLDNPTGSTPWHEMPPDNCSQDYDADNNGASDKYVQVQSFDGSTMILSDQELAALRSNSSNRMYSNTKEQLDQTQAGQASRNQDQHRPRMILGANSLKQQSN</sequence>
<keyword evidence="3" id="KW-1185">Reference proteome</keyword>
<evidence type="ECO:0000256" key="1">
    <source>
        <dbReference type="SAM" id="MobiDB-lite"/>
    </source>
</evidence>
<feature type="compositionally biased region" description="Basic and acidic residues" evidence="1">
    <location>
        <begin position="75"/>
        <end position="87"/>
    </location>
</feature>
<dbReference type="Proteomes" id="UP001497497">
    <property type="component" value="Unassembled WGS sequence"/>
</dbReference>
<feature type="region of interest" description="Disordered" evidence="1">
    <location>
        <begin position="66"/>
        <end position="160"/>
    </location>
</feature>
<evidence type="ECO:0000313" key="2">
    <source>
        <dbReference type="EMBL" id="CAL1537494.1"/>
    </source>
</evidence>
<feature type="compositionally biased region" description="Polar residues" evidence="1">
    <location>
        <begin position="23"/>
        <end position="33"/>
    </location>
</feature>
<comment type="caution">
    <text evidence="2">The sequence shown here is derived from an EMBL/GenBank/DDBJ whole genome shotgun (WGS) entry which is preliminary data.</text>
</comment>
<name>A0AAV2HUZ6_LYMST</name>
<proteinExistence type="predicted"/>
<feature type="region of interest" description="Disordered" evidence="1">
    <location>
        <begin position="230"/>
        <end position="274"/>
    </location>
</feature>
<gene>
    <name evidence="2" type="ORF">GSLYS_00011407001</name>
</gene>
<protein>
    <submittedName>
        <fullName evidence="2">Uncharacterized protein</fullName>
    </submittedName>
</protein>
<feature type="non-terminal residue" evidence="2">
    <location>
        <position position="274"/>
    </location>
</feature>
<dbReference type="AlphaFoldDB" id="A0AAV2HUZ6"/>
<reference evidence="2 3" key="1">
    <citation type="submission" date="2024-04" db="EMBL/GenBank/DDBJ databases">
        <authorList>
            <consortium name="Genoscope - CEA"/>
            <person name="William W."/>
        </authorList>
    </citation>
    <scope>NUCLEOTIDE SEQUENCE [LARGE SCALE GENOMIC DNA]</scope>
</reference>
<feature type="region of interest" description="Disordered" evidence="1">
    <location>
        <begin position="1"/>
        <end position="43"/>
    </location>
</feature>
<feature type="region of interest" description="Disordered" evidence="1">
    <location>
        <begin position="173"/>
        <end position="201"/>
    </location>
</feature>
<evidence type="ECO:0000313" key="3">
    <source>
        <dbReference type="Proteomes" id="UP001497497"/>
    </source>
</evidence>
<dbReference type="EMBL" id="CAXITT010000264">
    <property type="protein sequence ID" value="CAL1537494.1"/>
    <property type="molecule type" value="Genomic_DNA"/>
</dbReference>